<comment type="caution">
    <text evidence="2">The sequence shown here is derived from an EMBL/GenBank/DDBJ whole genome shotgun (WGS) entry which is preliminary data.</text>
</comment>
<protein>
    <recommendedName>
        <fullName evidence="4">YqzE-like protein</fullName>
    </recommendedName>
</protein>
<evidence type="ECO:0000313" key="2">
    <source>
        <dbReference type="EMBL" id="GGA46885.1"/>
    </source>
</evidence>
<proteinExistence type="predicted"/>
<sequence>MTKFFTHVEQAWPLLEEERQEELKGDEEDQRRPPFGPLFKKLIGSD</sequence>
<feature type="region of interest" description="Disordered" evidence="1">
    <location>
        <begin position="16"/>
        <end position="46"/>
    </location>
</feature>
<organism evidence="2 3">
    <name type="scientific">Kroppenstedtia guangzhouensis</name>
    <dbReference type="NCBI Taxonomy" id="1274356"/>
    <lineage>
        <taxon>Bacteria</taxon>
        <taxon>Bacillati</taxon>
        <taxon>Bacillota</taxon>
        <taxon>Bacilli</taxon>
        <taxon>Bacillales</taxon>
        <taxon>Thermoactinomycetaceae</taxon>
        <taxon>Kroppenstedtia</taxon>
    </lineage>
</organism>
<feature type="compositionally biased region" description="Acidic residues" evidence="1">
    <location>
        <begin position="18"/>
        <end position="28"/>
    </location>
</feature>
<dbReference type="EMBL" id="BMEX01000005">
    <property type="protein sequence ID" value="GGA46885.1"/>
    <property type="molecule type" value="Genomic_DNA"/>
</dbReference>
<gene>
    <name evidence="2" type="ORF">GCM10007416_20080</name>
</gene>
<dbReference type="Proteomes" id="UP000617979">
    <property type="component" value="Unassembled WGS sequence"/>
</dbReference>
<dbReference type="RefSeq" id="WP_188432419.1">
    <property type="nucleotide sequence ID" value="NZ_BMEX01000005.1"/>
</dbReference>
<evidence type="ECO:0008006" key="4">
    <source>
        <dbReference type="Google" id="ProtNLM"/>
    </source>
</evidence>
<keyword evidence="3" id="KW-1185">Reference proteome</keyword>
<reference evidence="3" key="1">
    <citation type="journal article" date="2019" name="Int. J. Syst. Evol. Microbiol.">
        <title>The Global Catalogue of Microorganisms (GCM) 10K type strain sequencing project: providing services to taxonomists for standard genome sequencing and annotation.</title>
        <authorList>
            <consortium name="The Broad Institute Genomics Platform"/>
            <consortium name="The Broad Institute Genome Sequencing Center for Infectious Disease"/>
            <person name="Wu L."/>
            <person name="Ma J."/>
        </authorList>
    </citation>
    <scope>NUCLEOTIDE SEQUENCE [LARGE SCALE GENOMIC DNA]</scope>
    <source>
        <strain evidence="3">CGMCC 1.12404</strain>
    </source>
</reference>
<accession>A0ABQ1GMS8</accession>
<name>A0ABQ1GMS8_9BACL</name>
<evidence type="ECO:0000256" key="1">
    <source>
        <dbReference type="SAM" id="MobiDB-lite"/>
    </source>
</evidence>
<evidence type="ECO:0000313" key="3">
    <source>
        <dbReference type="Proteomes" id="UP000617979"/>
    </source>
</evidence>